<dbReference type="GO" id="GO:0004746">
    <property type="term" value="F:riboflavin synthase activity"/>
    <property type="evidence" value="ECO:0007669"/>
    <property type="project" value="UniProtKB-UniRule"/>
</dbReference>
<evidence type="ECO:0000256" key="6">
    <source>
        <dbReference type="ARBA" id="ARBA00013950"/>
    </source>
</evidence>
<dbReference type="PANTHER" id="PTHR21098:SF12">
    <property type="entry name" value="RIBOFLAVIN SYNTHASE"/>
    <property type="match status" value="1"/>
</dbReference>
<comment type="subunit">
    <text evidence="4">Homotrimer.</text>
</comment>
<dbReference type="EMBL" id="PNIN01000024">
    <property type="protein sequence ID" value="PMP72325.1"/>
    <property type="molecule type" value="Genomic_DNA"/>
</dbReference>
<dbReference type="PANTHER" id="PTHR21098">
    <property type="entry name" value="RIBOFLAVIN SYNTHASE ALPHA CHAIN"/>
    <property type="match status" value="1"/>
</dbReference>
<dbReference type="FunFam" id="2.40.30.20:FF:000004">
    <property type="entry name" value="Riboflavin synthase, alpha subunit"/>
    <property type="match status" value="1"/>
</dbReference>
<evidence type="ECO:0000256" key="4">
    <source>
        <dbReference type="ARBA" id="ARBA00011233"/>
    </source>
</evidence>
<keyword evidence="7" id="KW-0686">Riboflavin biosynthesis</keyword>
<reference evidence="13 14" key="1">
    <citation type="submission" date="2018-01" db="EMBL/GenBank/DDBJ databases">
        <title>Metagenomic assembled genomes from two thermal pools in the Uzon Caldera, Kamchatka, Russia.</title>
        <authorList>
            <person name="Wilkins L."/>
            <person name="Ettinger C."/>
        </authorList>
    </citation>
    <scope>NUCLEOTIDE SEQUENCE [LARGE SCALE GENOMIC DNA]</scope>
    <source>
        <strain evidence="13">ZAV-05</strain>
    </source>
</reference>
<dbReference type="InterPro" id="IPR017938">
    <property type="entry name" value="Riboflavin_synthase-like_b-brl"/>
</dbReference>
<dbReference type="GO" id="GO:0009231">
    <property type="term" value="P:riboflavin biosynthetic process"/>
    <property type="evidence" value="ECO:0007669"/>
    <property type="project" value="UniProtKB-KW"/>
</dbReference>
<protein>
    <recommendedName>
        <fullName evidence="6 10">Riboflavin synthase</fullName>
        <ecNumber evidence="5 10">2.5.1.9</ecNumber>
    </recommendedName>
</protein>
<proteinExistence type="predicted"/>
<accession>A0A2J6WPN6</accession>
<dbReference type="RefSeq" id="WP_424605848.1">
    <property type="nucleotide sequence ID" value="NZ_JBNAVA010000007.1"/>
</dbReference>
<feature type="domain" description="Lumazine-binding" evidence="12">
    <location>
        <begin position="97"/>
        <end position="193"/>
    </location>
</feature>
<dbReference type="InterPro" id="IPR023366">
    <property type="entry name" value="ATP_synth_asu-like_sf"/>
</dbReference>
<comment type="pathway">
    <text evidence="3">Cofactor biosynthesis; riboflavin biosynthesis; riboflavin from 2-hydroxy-3-oxobutyl phosphate and 5-amino-6-(D-ribitylamino)uracil: step 2/2.</text>
</comment>
<dbReference type="AlphaFoldDB" id="A0A2J6WPN6"/>
<evidence type="ECO:0000256" key="11">
    <source>
        <dbReference type="PROSITE-ProRule" id="PRU00524"/>
    </source>
</evidence>
<dbReference type="Proteomes" id="UP000242881">
    <property type="component" value="Unassembled WGS sequence"/>
</dbReference>
<evidence type="ECO:0000256" key="1">
    <source>
        <dbReference type="ARBA" id="ARBA00000968"/>
    </source>
</evidence>
<dbReference type="FunFam" id="2.40.30.20:FF:000003">
    <property type="entry name" value="Riboflavin synthase, alpha subunit"/>
    <property type="match status" value="1"/>
</dbReference>
<dbReference type="InterPro" id="IPR026017">
    <property type="entry name" value="Lumazine-bd_dom"/>
</dbReference>
<dbReference type="EC" id="2.5.1.9" evidence="5 10"/>
<evidence type="ECO:0000256" key="10">
    <source>
        <dbReference type="NCBIfam" id="TIGR00187"/>
    </source>
</evidence>
<sequence>MFTGIIEEVGTVSRVIRKGENAELQINCSLILDDVRVGDSIAVDGVCLTVTKNNENNFIADVSYETISKTTLSSIKNNDKVNLERALTLNSRLGGHLVLGHVDCVGIVKQIRFRGESIELSIGGFDPIKQYIAKKGSIAVNGISLTVSDLGEDYFTVAVIPHTFEVTTLKYKKPGDGINLEVDVIARYVERLLQNRENNNRLEKMLVDYDW</sequence>
<dbReference type="Pfam" id="PF00677">
    <property type="entry name" value="Lum_binding"/>
    <property type="match status" value="2"/>
</dbReference>
<evidence type="ECO:0000256" key="7">
    <source>
        <dbReference type="ARBA" id="ARBA00022619"/>
    </source>
</evidence>
<feature type="repeat" description="Lumazine-binding" evidence="11">
    <location>
        <begin position="1"/>
        <end position="96"/>
    </location>
</feature>
<dbReference type="Gene3D" id="2.40.30.20">
    <property type="match status" value="2"/>
</dbReference>
<name>A0A2J6WPN6_9BACT</name>
<feature type="repeat" description="Lumazine-binding" evidence="11">
    <location>
        <begin position="97"/>
        <end position="193"/>
    </location>
</feature>
<dbReference type="NCBIfam" id="NF006767">
    <property type="entry name" value="PRK09289.1"/>
    <property type="match status" value="1"/>
</dbReference>
<organism evidence="13 14">
    <name type="scientific">Calditerrivibrio nitroreducens</name>
    <dbReference type="NCBI Taxonomy" id="477976"/>
    <lineage>
        <taxon>Bacteria</taxon>
        <taxon>Pseudomonadati</taxon>
        <taxon>Deferribacterota</taxon>
        <taxon>Deferribacteres</taxon>
        <taxon>Deferribacterales</taxon>
        <taxon>Calditerrivibrionaceae</taxon>
    </lineage>
</organism>
<dbReference type="NCBIfam" id="NF009566">
    <property type="entry name" value="PRK13020.1"/>
    <property type="match status" value="1"/>
</dbReference>
<dbReference type="PROSITE" id="PS51177">
    <property type="entry name" value="LUMAZINE_BIND"/>
    <property type="match status" value="2"/>
</dbReference>
<comment type="catalytic activity">
    <reaction evidence="1">
        <text>2 6,7-dimethyl-8-(1-D-ribityl)lumazine + H(+) = 5-amino-6-(D-ribitylamino)uracil + riboflavin</text>
        <dbReference type="Rhea" id="RHEA:20772"/>
        <dbReference type="ChEBI" id="CHEBI:15378"/>
        <dbReference type="ChEBI" id="CHEBI:15934"/>
        <dbReference type="ChEBI" id="CHEBI:57986"/>
        <dbReference type="ChEBI" id="CHEBI:58201"/>
        <dbReference type="EC" id="2.5.1.9"/>
    </reaction>
</comment>
<keyword evidence="8" id="KW-0808">Transferase</keyword>
<evidence type="ECO:0000256" key="8">
    <source>
        <dbReference type="ARBA" id="ARBA00022679"/>
    </source>
</evidence>
<dbReference type="PIRSF" id="PIRSF000498">
    <property type="entry name" value="Riboflavin_syn_A"/>
    <property type="match status" value="1"/>
</dbReference>
<gene>
    <name evidence="13" type="ORF">C0187_01940</name>
</gene>
<dbReference type="InterPro" id="IPR001783">
    <property type="entry name" value="Lumazine-bd"/>
</dbReference>
<evidence type="ECO:0000259" key="12">
    <source>
        <dbReference type="PROSITE" id="PS51177"/>
    </source>
</evidence>
<keyword evidence="9" id="KW-0677">Repeat</keyword>
<feature type="domain" description="Lumazine-binding" evidence="12">
    <location>
        <begin position="1"/>
        <end position="96"/>
    </location>
</feature>
<comment type="function">
    <text evidence="2">Catalyzes the dismutation of two molecules of 6,7-dimethyl-8-ribityllumazine, resulting in the formation of riboflavin and 5-amino-6-(D-ribitylamino)uracil.</text>
</comment>
<evidence type="ECO:0000256" key="5">
    <source>
        <dbReference type="ARBA" id="ARBA00012827"/>
    </source>
</evidence>
<dbReference type="CDD" id="cd00402">
    <property type="entry name" value="Riboflavin_synthase_like"/>
    <property type="match status" value="1"/>
</dbReference>
<dbReference type="SUPFAM" id="SSF63380">
    <property type="entry name" value="Riboflavin synthase domain-like"/>
    <property type="match status" value="2"/>
</dbReference>
<dbReference type="NCBIfam" id="TIGR00187">
    <property type="entry name" value="ribE"/>
    <property type="match status" value="1"/>
</dbReference>
<comment type="caution">
    <text evidence="13">The sequence shown here is derived from an EMBL/GenBank/DDBJ whole genome shotgun (WGS) entry which is preliminary data.</text>
</comment>
<evidence type="ECO:0000256" key="2">
    <source>
        <dbReference type="ARBA" id="ARBA00002803"/>
    </source>
</evidence>
<evidence type="ECO:0000313" key="14">
    <source>
        <dbReference type="Proteomes" id="UP000242881"/>
    </source>
</evidence>
<evidence type="ECO:0000313" key="13">
    <source>
        <dbReference type="EMBL" id="PMP72325.1"/>
    </source>
</evidence>
<evidence type="ECO:0000256" key="9">
    <source>
        <dbReference type="ARBA" id="ARBA00022737"/>
    </source>
</evidence>
<evidence type="ECO:0000256" key="3">
    <source>
        <dbReference type="ARBA" id="ARBA00004887"/>
    </source>
</evidence>